<evidence type="ECO:0000313" key="2">
    <source>
        <dbReference type="EMBL" id="GHO86230.1"/>
    </source>
</evidence>
<organism evidence="2 3">
    <name type="scientific">Dictyobacter formicarum</name>
    <dbReference type="NCBI Taxonomy" id="2778368"/>
    <lineage>
        <taxon>Bacteria</taxon>
        <taxon>Bacillati</taxon>
        <taxon>Chloroflexota</taxon>
        <taxon>Ktedonobacteria</taxon>
        <taxon>Ktedonobacterales</taxon>
        <taxon>Dictyobacteraceae</taxon>
        <taxon>Dictyobacter</taxon>
    </lineage>
</organism>
<feature type="transmembrane region" description="Helical" evidence="1">
    <location>
        <begin position="98"/>
        <end position="119"/>
    </location>
</feature>
<dbReference type="Proteomes" id="UP000635565">
    <property type="component" value="Unassembled WGS sequence"/>
</dbReference>
<evidence type="ECO:0000313" key="3">
    <source>
        <dbReference type="Proteomes" id="UP000635565"/>
    </source>
</evidence>
<reference evidence="2 3" key="1">
    <citation type="journal article" date="2021" name="Int. J. Syst. Evol. Microbiol.">
        <title>Reticulibacter mediterranei gen. nov., sp. nov., within the new family Reticulibacteraceae fam. nov., and Ktedonospora formicarum gen. nov., sp. nov., Ktedonobacter robiniae sp. nov., Dictyobacter formicarum sp. nov. and Dictyobacter arantiisoli sp. nov., belonging to the class Ktedonobacteria.</title>
        <authorList>
            <person name="Yabe S."/>
            <person name="Zheng Y."/>
            <person name="Wang C.M."/>
            <person name="Sakai Y."/>
            <person name="Abe K."/>
            <person name="Yokota A."/>
            <person name="Donadio S."/>
            <person name="Cavaletti L."/>
            <person name="Monciardini P."/>
        </authorList>
    </citation>
    <scope>NUCLEOTIDE SEQUENCE [LARGE SCALE GENOMIC DNA]</scope>
    <source>
        <strain evidence="2 3">SOSP1-9</strain>
    </source>
</reference>
<keyword evidence="1" id="KW-1133">Transmembrane helix</keyword>
<evidence type="ECO:0000256" key="1">
    <source>
        <dbReference type="SAM" id="Phobius"/>
    </source>
</evidence>
<keyword evidence="1" id="KW-0472">Membrane</keyword>
<sequence length="190" mass="20958">MALETRKNASANAPDNKIAAPQGIGMAVAFDWGLAVQILFTPIFLLLFRPSNMLKIPGIDPTITGALFFILALIVACIPALFGEMIRSGRDWARRIQISANIFLSLGGLVSLVNLYQSIKIGNCWPFVTEIILLIFSPLIAWRLSRPVTAQWFKAVTPVEARKRHTGIWIFFIILWALAGGILQTIAAIK</sequence>
<dbReference type="EMBL" id="BNJJ01000011">
    <property type="protein sequence ID" value="GHO86230.1"/>
    <property type="molecule type" value="Genomic_DNA"/>
</dbReference>
<protein>
    <submittedName>
        <fullName evidence="2">Uncharacterized protein</fullName>
    </submittedName>
</protein>
<name>A0ABQ3VJF8_9CHLR</name>
<proteinExistence type="predicted"/>
<accession>A0ABQ3VJF8</accession>
<gene>
    <name evidence="2" type="ORF">KSZ_42360</name>
</gene>
<feature type="transmembrane region" description="Helical" evidence="1">
    <location>
        <begin position="166"/>
        <end position="189"/>
    </location>
</feature>
<keyword evidence="1" id="KW-0812">Transmembrane</keyword>
<feature type="transmembrane region" description="Helical" evidence="1">
    <location>
        <begin position="66"/>
        <end position="86"/>
    </location>
</feature>
<feature type="transmembrane region" description="Helical" evidence="1">
    <location>
        <begin position="24"/>
        <end position="46"/>
    </location>
</feature>
<feature type="transmembrane region" description="Helical" evidence="1">
    <location>
        <begin position="125"/>
        <end position="145"/>
    </location>
</feature>
<keyword evidence="3" id="KW-1185">Reference proteome</keyword>
<comment type="caution">
    <text evidence="2">The sequence shown here is derived from an EMBL/GenBank/DDBJ whole genome shotgun (WGS) entry which is preliminary data.</text>
</comment>